<sequence length="40" mass="4739">MRDLPDDLLLEAYQKAIELQLDLLFIQLLGDEIRRRGLLQ</sequence>
<evidence type="ECO:0000313" key="2">
    <source>
        <dbReference type="Proteomes" id="UP000637720"/>
    </source>
</evidence>
<accession>A0A8J3B7A9</accession>
<comment type="caution">
    <text evidence="1">The sequence shown here is derived from an EMBL/GenBank/DDBJ whole genome shotgun (WGS) entry which is preliminary data.</text>
</comment>
<dbReference type="AlphaFoldDB" id="A0A8J3B7A9"/>
<dbReference type="InterPro" id="IPR036916">
    <property type="entry name" value="Sda_sf"/>
</dbReference>
<keyword evidence="2" id="KW-1185">Reference proteome</keyword>
<proteinExistence type="predicted"/>
<dbReference type="Pfam" id="PF08970">
    <property type="entry name" value="Sda"/>
    <property type="match status" value="1"/>
</dbReference>
<gene>
    <name evidence="1" type="ORF">GCM10007043_13610</name>
</gene>
<dbReference type="SUPFAM" id="SSF100985">
    <property type="entry name" value="Sporulation inhibitor Sda"/>
    <property type="match status" value="1"/>
</dbReference>
<dbReference type="InterPro" id="IPR015064">
    <property type="entry name" value="Sda"/>
</dbReference>
<protein>
    <recommendedName>
        <fullName evidence="3">Sporulation histidine kinase inhibitor Sda</fullName>
    </recommendedName>
</protein>
<dbReference type="Gene3D" id="1.10.287.1100">
    <property type="entry name" value="Sporulation inhibitor A"/>
    <property type="match status" value="1"/>
</dbReference>
<reference evidence="1" key="1">
    <citation type="journal article" date="2014" name="Int. J. Syst. Evol. Microbiol.">
        <title>Complete genome sequence of Corynebacterium casei LMG S-19264T (=DSM 44701T), isolated from a smear-ripened cheese.</title>
        <authorList>
            <consortium name="US DOE Joint Genome Institute (JGI-PGF)"/>
            <person name="Walter F."/>
            <person name="Albersmeier A."/>
            <person name="Kalinowski J."/>
            <person name="Ruckert C."/>
        </authorList>
    </citation>
    <scope>NUCLEOTIDE SEQUENCE</scope>
    <source>
        <strain evidence="1">JCM 14719</strain>
    </source>
</reference>
<evidence type="ECO:0000313" key="1">
    <source>
        <dbReference type="EMBL" id="GGK00864.1"/>
    </source>
</evidence>
<evidence type="ECO:0008006" key="3">
    <source>
        <dbReference type="Google" id="ProtNLM"/>
    </source>
</evidence>
<reference evidence="1" key="2">
    <citation type="submission" date="2020-09" db="EMBL/GenBank/DDBJ databases">
        <authorList>
            <person name="Sun Q."/>
            <person name="Ohkuma M."/>
        </authorList>
    </citation>
    <scope>NUCLEOTIDE SEQUENCE</scope>
    <source>
        <strain evidence="1">JCM 14719</strain>
    </source>
</reference>
<dbReference type="EMBL" id="BMOF01000024">
    <property type="protein sequence ID" value="GGK00864.1"/>
    <property type="molecule type" value="Genomic_DNA"/>
</dbReference>
<organism evidence="1 2">
    <name type="scientific">Calditerricola satsumensis</name>
    <dbReference type="NCBI Taxonomy" id="373054"/>
    <lineage>
        <taxon>Bacteria</taxon>
        <taxon>Bacillati</taxon>
        <taxon>Bacillota</taxon>
        <taxon>Bacilli</taxon>
        <taxon>Bacillales</taxon>
        <taxon>Bacillaceae</taxon>
        <taxon>Calditerricola</taxon>
    </lineage>
</organism>
<name>A0A8J3B7A9_9BACI</name>
<dbReference type="Proteomes" id="UP000637720">
    <property type="component" value="Unassembled WGS sequence"/>
</dbReference>
<dbReference type="RefSeq" id="WP_157057786.1">
    <property type="nucleotide sequence ID" value="NZ_BMOF01000024.1"/>
</dbReference>